<dbReference type="RefSeq" id="XP_033682712.1">
    <property type="nucleotide sequence ID" value="XM_033833555.1"/>
</dbReference>
<feature type="region of interest" description="Disordered" evidence="1">
    <location>
        <begin position="1"/>
        <end position="47"/>
    </location>
</feature>
<feature type="compositionally biased region" description="Pro residues" evidence="1">
    <location>
        <begin position="23"/>
        <end position="32"/>
    </location>
</feature>
<keyword evidence="3" id="KW-1185">Reference proteome</keyword>
<accession>A0A6A6ICB4</accession>
<feature type="region of interest" description="Disordered" evidence="1">
    <location>
        <begin position="102"/>
        <end position="296"/>
    </location>
</feature>
<evidence type="ECO:0000313" key="2">
    <source>
        <dbReference type="EMBL" id="KAF2247708.1"/>
    </source>
</evidence>
<gene>
    <name evidence="2" type="ORF">BU26DRAFT_566656</name>
</gene>
<feature type="compositionally biased region" description="Polar residues" evidence="1">
    <location>
        <begin position="158"/>
        <end position="170"/>
    </location>
</feature>
<dbReference type="AlphaFoldDB" id="A0A6A6ICB4"/>
<sequence>MSQEKTPAPQPYRRPGAKTVPQQRPPLPPTTMHPPQASNPVTASRFSPQQVQALMAHPTAQEAMRRGMNPQHVIGWLLSSRIRPAAPGTQLQRLSSIASGQPRGLQVAAGTPPLSHSGTAGPIPNTVRSPAQLTGPSMPSQQPTNAPVVAQHSPRKAPSQQQRSAATARTPSSTPNAAPRRRATAASQAKGTTDERNIRHGTPSGTGILKRKRQFTPGDGGQTGRTPTARADTPLREASTADDEDDFPSSRANLRSANRTVARKGRASLTRGDTPGRDTPHATVETPDTAVSGMRSARRRRIVYDAEDEDFAPASPAPDARGATRSASPEEPSAVHRHRRPQNVEAAPQLDYDVPKQLESTKAAMGEPNWIEYVKLMEAHYDGAILIEEFDRAAALLFRVHDEKTRNMIRRLVNKMVADANDVRTHGQRI</sequence>
<reference evidence="2" key="1">
    <citation type="journal article" date="2020" name="Stud. Mycol.">
        <title>101 Dothideomycetes genomes: a test case for predicting lifestyles and emergence of pathogens.</title>
        <authorList>
            <person name="Haridas S."/>
            <person name="Albert R."/>
            <person name="Binder M."/>
            <person name="Bloem J."/>
            <person name="Labutti K."/>
            <person name="Salamov A."/>
            <person name="Andreopoulos B."/>
            <person name="Baker S."/>
            <person name="Barry K."/>
            <person name="Bills G."/>
            <person name="Bluhm B."/>
            <person name="Cannon C."/>
            <person name="Castanera R."/>
            <person name="Culley D."/>
            <person name="Daum C."/>
            <person name="Ezra D."/>
            <person name="Gonzalez J."/>
            <person name="Henrissat B."/>
            <person name="Kuo A."/>
            <person name="Liang C."/>
            <person name="Lipzen A."/>
            <person name="Lutzoni F."/>
            <person name="Magnuson J."/>
            <person name="Mondo S."/>
            <person name="Nolan M."/>
            <person name="Ohm R."/>
            <person name="Pangilinan J."/>
            <person name="Park H.-J."/>
            <person name="Ramirez L."/>
            <person name="Alfaro M."/>
            <person name="Sun H."/>
            <person name="Tritt A."/>
            <person name="Yoshinaga Y."/>
            <person name="Zwiers L.-H."/>
            <person name="Turgeon B."/>
            <person name="Goodwin S."/>
            <person name="Spatafora J."/>
            <person name="Crous P."/>
            <person name="Grigoriev I."/>
        </authorList>
    </citation>
    <scope>NUCLEOTIDE SEQUENCE</scope>
    <source>
        <strain evidence="2">CBS 122368</strain>
    </source>
</reference>
<name>A0A6A6ICB4_9PLEO</name>
<evidence type="ECO:0000256" key="1">
    <source>
        <dbReference type="SAM" id="MobiDB-lite"/>
    </source>
</evidence>
<organism evidence="2 3">
    <name type="scientific">Trematosphaeria pertusa</name>
    <dbReference type="NCBI Taxonomy" id="390896"/>
    <lineage>
        <taxon>Eukaryota</taxon>
        <taxon>Fungi</taxon>
        <taxon>Dikarya</taxon>
        <taxon>Ascomycota</taxon>
        <taxon>Pezizomycotina</taxon>
        <taxon>Dothideomycetes</taxon>
        <taxon>Pleosporomycetidae</taxon>
        <taxon>Pleosporales</taxon>
        <taxon>Massarineae</taxon>
        <taxon>Trematosphaeriaceae</taxon>
        <taxon>Trematosphaeria</taxon>
    </lineage>
</organism>
<evidence type="ECO:0000313" key="3">
    <source>
        <dbReference type="Proteomes" id="UP000800094"/>
    </source>
</evidence>
<feature type="compositionally biased region" description="Polar residues" evidence="1">
    <location>
        <begin position="126"/>
        <end position="145"/>
    </location>
</feature>
<feature type="compositionally biased region" description="Low complexity" evidence="1">
    <location>
        <begin position="171"/>
        <end position="189"/>
    </location>
</feature>
<feature type="region of interest" description="Disordered" evidence="1">
    <location>
        <begin position="308"/>
        <end position="348"/>
    </location>
</feature>
<protein>
    <submittedName>
        <fullName evidence="2">Uncharacterized protein</fullName>
    </submittedName>
</protein>
<proteinExistence type="predicted"/>
<feature type="compositionally biased region" description="Polar residues" evidence="1">
    <location>
        <begin position="250"/>
        <end position="259"/>
    </location>
</feature>
<dbReference type="Proteomes" id="UP000800094">
    <property type="component" value="Unassembled WGS sequence"/>
</dbReference>
<feature type="compositionally biased region" description="Polar residues" evidence="1">
    <location>
        <begin position="36"/>
        <end position="47"/>
    </location>
</feature>
<dbReference type="GeneID" id="54586885"/>
<dbReference type="EMBL" id="ML987197">
    <property type="protein sequence ID" value="KAF2247708.1"/>
    <property type="molecule type" value="Genomic_DNA"/>
</dbReference>